<keyword evidence="5" id="KW-1185">Reference proteome</keyword>
<evidence type="ECO:0000259" key="3">
    <source>
        <dbReference type="PROSITE" id="PS51186"/>
    </source>
</evidence>
<dbReference type="Gene3D" id="3.40.630.30">
    <property type="match status" value="1"/>
</dbReference>
<evidence type="ECO:0000313" key="4">
    <source>
        <dbReference type="EMBL" id="GJD47635.1"/>
    </source>
</evidence>
<organism evidence="4 5">
    <name type="scientific">Methylobacterium crusticola</name>
    <dbReference type="NCBI Taxonomy" id="1697972"/>
    <lineage>
        <taxon>Bacteria</taxon>
        <taxon>Pseudomonadati</taxon>
        <taxon>Pseudomonadota</taxon>
        <taxon>Alphaproteobacteria</taxon>
        <taxon>Hyphomicrobiales</taxon>
        <taxon>Methylobacteriaceae</taxon>
        <taxon>Methylobacterium</taxon>
    </lineage>
</organism>
<comment type="caution">
    <text evidence="4">The sequence shown here is derived from an EMBL/GenBank/DDBJ whole genome shotgun (WGS) entry which is preliminary data.</text>
</comment>
<dbReference type="InterPro" id="IPR050832">
    <property type="entry name" value="Bact_Acetyltransf"/>
</dbReference>
<reference evidence="4" key="2">
    <citation type="submission" date="2021-08" db="EMBL/GenBank/DDBJ databases">
        <authorList>
            <person name="Tani A."/>
            <person name="Ola A."/>
            <person name="Ogura Y."/>
            <person name="Katsura K."/>
            <person name="Hayashi T."/>
        </authorList>
    </citation>
    <scope>NUCLEOTIDE SEQUENCE</scope>
    <source>
        <strain evidence="4">KCTC 52305</strain>
    </source>
</reference>
<evidence type="ECO:0000313" key="5">
    <source>
        <dbReference type="Proteomes" id="UP001055167"/>
    </source>
</evidence>
<gene>
    <name evidence="4" type="ORF">OPKNFCMD_0343</name>
</gene>
<dbReference type="PANTHER" id="PTHR43877:SF2">
    <property type="entry name" value="AMINOALKYLPHOSPHONATE N-ACETYLTRANSFERASE-RELATED"/>
    <property type="match status" value="1"/>
</dbReference>
<keyword evidence="2" id="KW-0012">Acyltransferase</keyword>
<dbReference type="SUPFAM" id="SSF55729">
    <property type="entry name" value="Acyl-CoA N-acyltransferases (Nat)"/>
    <property type="match status" value="1"/>
</dbReference>
<proteinExistence type="predicted"/>
<dbReference type="InterPro" id="IPR000182">
    <property type="entry name" value="GNAT_dom"/>
</dbReference>
<accession>A0ABQ4QS79</accession>
<dbReference type="PIRSF" id="PIRSF028520">
    <property type="entry name" value="UCP028520"/>
    <property type="match status" value="1"/>
</dbReference>
<sequence>MTPPRAGFTVAPLGPADAAAVLALNNAHRAETSLLDAQGLRALTAAAFWAAGIAVGGETGAFLIALDQDAAYASPNFLWFRARFRRFVYVDRVVTAPAHRGRGLARSLYGALTGRAAAAGHDRVVCEVNRDPPNPGSDAFHARLGFVEIGSAAIHGGARTVRYLAREGLRDGPVPGPAGDPAR</sequence>
<dbReference type="PROSITE" id="PS51186">
    <property type="entry name" value="GNAT"/>
    <property type="match status" value="1"/>
</dbReference>
<feature type="domain" description="N-acetyltransferase" evidence="3">
    <location>
        <begin position="8"/>
        <end position="170"/>
    </location>
</feature>
<dbReference type="InterPro" id="IPR016181">
    <property type="entry name" value="Acyl_CoA_acyltransferase"/>
</dbReference>
<dbReference type="EMBL" id="BPQH01000001">
    <property type="protein sequence ID" value="GJD47635.1"/>
    <property type="molecule type" value="Genomic_DNA"/>
</dbReference>
<evidence type="ECO:0000256" key="1">
    <source>
        <dbReference type="ARBA" id="ARBA00022679"/>
    </source>
</evidence>
<dbReference type="Proteomes" id="UP001055167">
    <property type="component" value="Unassembled WGS sequence"/>
</dbReference>
<dbReference type="RefSeq" id="WP_128561042.1">
    <property type="nucleotide sequence ID" value="NZ_BPQH01000001.1"/>
</dbReference>
<keyword evidence="1" id="KW-0808">Transferase</keyword>
<dbReference type="CDD" id="cd04301">
    <property type="entry name" value="NAT_SF"/>
    <property type="match status" value="1"/>
</dbReference>
<dbReference type="Pfam" id="PF00583">
    <property type="entry name" value="Acetyltransf_1"/>
    <property type="match status" value="1"/>
</dbReference>
<name>A0ABQ4QS79_9HYPH</name>
<protein>
    <recommendedName>
        <fullName evidence="3">N-acetyltransferase domain-containing protein</fullName>
    </recommendedName>
</protein>
<reference evidence="4" key="1">
    <citation type="journal article" date="2021" name="Front. Microbiol.">
        <title>Comprehensive Comparative Genomics and Phenotyping of Methylobacterium Species.</title>
        <authorList>
            <person name="Alessa O."/>
            <person name="Ogura Y."/>
            <person name="Fujitani Y."/>
            <person name="Takami H."/>
            <person name="Hayashi T."/>
            <person name="Sahin N."/>
            <person name="Tani A."/>
        </authorList>
    </citation>
    <scope>NUCLEOTIDE SEQUENCE</scope>
    <source>
        <strain evidence="4">KCTC 52305</strain>
    </source>
</reference>
<dbReference type="InterPro" id="IPR016890">
    <property type="entry name" value="UCP028520"/>
</dbReference>
<evidence type="ECO:0000256" key="2">
    <source>
        <dbReference type="ARBA" id="ARBA00023315"/>
    </source>
</evidence>
<dbReference type="PANTHER" id="PTHR43877">
    <property type="entry name" value="AMINOALKYLPHOSPHONATE N-ACETYLTRANSFERASE-RELATED-RELATED"/>
    <property type="match status" value="1"/>
</dbReference>